<evidence type="ECO:0000256" key="1">
    <source>
        <dbReference type="ARBA" id="ARBA00023125"/>
    </source>
</evidence>
<reference evidence="4 5" key="1">
    <citation type="submission" date="2020-12" db="EMBL/GenBank/DDBJ databases">
        <title>Concerted genomic and epigenomic changes stabilize Arabidopsis allopolyploids.</title>
        <authorList>
            <person name="Chen Z."/>
        </authorList>
    </citation>
    <scope>NUCLEOTIDE SEQUENCE [LARGE SCALE GENOMIC DNA]</scope>
    <source>
        <strain evidence="4">As9502</strain>
        <tissue evidence="4">Leaf</tissue>
    </source>
</reference>
<feature type="compositionally biased region" description="Low complexity" evidence="2">
    <location>
        <begin position="274"/>
        <end position="285"/>
    </location>
</feature>
<organism evidence="4 5">
    <name type="scientific">Arabidopsis suecica</name>
    <name type="common">Swedish thale-cress</name>
    <name type="synonym">Cardaminopsis suecica</name>
    <dbReference type="NCBI Taxonomy" id="45249"/>
    <lineage>
        <taxon>Eukaryota</taxon>
        <taxon>Viridiplantae</taxon>
        <taxon>Streptophyta</taxon>
        <taxon>Embryophyta</taxon>
        <taxon>Tracheophyta</taxon>
        <taxon>Spermatophyta</taxon>
        <taxon>Magnoliopsida</taxon>
        <taxon>eudicotyledons</taxon>
        <taxon>Gunneridae</taxon>
        <taxon>Pentapetalae</taxon>
        <taxon>rosids</taxon>
        <taxon>malvids</taxon>
        <taxon>Brassicales</taxon>
        <taxon>Brassicaceae</taxon>
        <taxon>Camelineae</taxon>
        <taxon>Arabidopsis</taxon>
    </lineage>
</organism>
<dbReference type="AlphaFoldDB" id="A0A8T2EB06"/>
<evidence type="ECO:0000313" key="4">
    <source>
        <dbReference type="EMBL" id="KAG7619660.1"/>
    </source>
</evidence>
<keyword evidence="5" id="KW-1185">Reference proteome</keyword>
<dbReference type="Pfam" id="PF14372">
    <property type="entry name" value="hAT-like_RNase-H"/>
    <property type="match status" value="1"/>
</dbReference>
<dbReference type="PANTHER" id="PTHR46481:SF2">
    <property type="entry name" value="BED-TYPE DOMAIN-CONTAINING PROTEIN"/>
    <property type="match status" value="1"/>
</dbReference>
<gene>
    <name evidence="4" type="ORF">ISN44_As04g005610</name>
</gene>
<comment type="caution">
    <text evidence="4">The sequence shown here is derived from an EMBL/GenBank/DDBJ whole genome shotgun (WGS) entry which is preliminary data.</text>
</comment>
<dbReference type="OrthoDB" id="1112698at2759"/>
<dbReference type="Proteomes" id="UP000694251">
    <property type="component" value="Chromosome 4"/>
</dbReference>
<proteinExistence type="predicted"/>
<sequence length="543" mass="62599">MDSSSSLPAEDDRDFDDEEEYMTPDLGQRGDSYMVITTHYVDAYWKLKKLIIGFKYVTDHKGETIAAVLLECLADWGIEKIFCVTVDNATANSNALMRFESSFSSLSNDAFVMKGEFFHMRCADHIITLIVGDGLADLDNSINAIQNAVSYVRSGTNRQKAFEQKVNSGRMTRVNITTNLRIHRNSFDSDLKKKAKDMYEKFDKYWDTLKNIKMWIVATVFDPRKKMQFANLCFADLYSEGSTNAKVLYESVYDILVDMFKEYTGRYGKATDVQDSQSQSSQSTQEKQAETELGVEEDPSYRSIDKRYNALLNVIGVKQTKNELYSYLKEHVENPVVFPGTEWTPLSWWKDNCGNYEGYWLLLSVFAVVKSHEERTQFENIEHVMNFMKRIELPVELRNSIPWIVWGLLKARNSSVYADRVNDHNIVIATTLEEAEEWSTQNSVASQENCSLGKRISRLSRRWSDVLFHARDSFLPMINRIEAELRCIQWSLQSLHDLHIESCEVWSDCASALQALASPEEWPKYCSQLNSSREPFAPLRSHE</sequence>
<evidence type="ECO:0000313" key="5">
    <source>
        <dbReference type="Proteomes" id="UP000694251"/>
    </source>
</evidence>
<name>A0A8T2EB06_ARASU</name>
<keyword evidence="1" id="KW-0238">DNA-binding</keyword>
<evidence type="ECO:0000256" key="2">
    <source>
        <dbReference type="SAM" id="MobiDB-lite"/>
    </source>
</evidence>
<dbReference type="PANTHER" id="PTHR46481">
    <property type="entry name" value="ZINC FINGER BED DOMAIN-CONTAINING PROTEIN 4"/>
    <property type="match status" value="1"/>
</dbReference>
<evidence type="ECO:0000259" key="3">
    <source>
        <dbReference type="Pfam" id="PF14372"/>
    </source>
</evidence>
<feature type="region of interest" description="Disordered" evidence="2">
    <location>
        <begin position="271"/>
        <end position="298"/>
    </location>
</feature>
<dbReference type="InterPro" id="IPR052035">
    <property type="entry name" value="ZnF_BED_domain_contain"/>
</dbReference>
<dbReference type="EMBL" id="JAEFBJ010000004">
    <property type="protein sequence ID" value="KAG7619660.1"/>
    <property type="molecule type" value="Genomic_DNA"/>
</dbReference>
<protein>
    <submittedName>
        <fullName evidence="4">Ribonuclease H-like superfamily</fullName>
    </submittedName>
</protein>
<dbReference type="GO" id="GO:0003677">
    <property type="term" value="F:DNA binding"/>
    <property type="evidence" value="ECO:0007669"/>
    <property type="project" value="UniProtKB-KW"/>
</dbReference>
<dbReference type="InterPro" id="IPR025525">
    <property type="entry name" value="hAT-like_transposase_RNase-H"/>
</dbReference>
<feature type="domain" description="hAT-like transposase RNase-H fold" evidence="3">
    <location>
        <begin position="174"/>
        <end position="263"/>
    </location>
</feature>
<accession>A0A8T2EB06</accession>